<dbReference type="PROSITE" id="PS50106">
    <property type="entry name" value="PDZ"/>
    <property type="match status" value="1"/>
</dbReference>
<name>A0A2U2HHZ6_9BURK</name>
<reference evidence="13 14" key="1">
    <citation type="submission" date="2018-04" db="EMBL/GenBank/DDBJ databases">
        <title>Massilia violaceinigra sp. nov., a novel purple-pigmented bacterium isolated from Tianshan glacier, Xinjiang, China.</title>
        <authorList>
            <person name="Wang H."/>
        </authorList>
    </citation>
    <scope>NUCLEOTIDE SEQUENCE [LARGE SCALE GENOMIC DNA]</scope>
    <source>
        <strain evidence="13 14">B448-2</strain>
    </source>
</reference>
<evidence type="ECO:0000256" key="5">
    <source>
        <dbReference type="ARBA" id="ARBA00022692"/>
    </source>
</evidence>
<evidence type="ECO:0000259" key="12">
    <source>
        <dbReference type="PROSITE" id="PS50106"/>
    </source>
</evidence>
<keyword evidence="4 13" id="KW-0645">Protease</keyword>
<accession>A0A2U2HHZ6</accession>
<evidence type="ECO:0000256" key="8">
    <source>
        <dbReference type="ARBA" id="ARBA00022989"/>
    </source>
</evidence>
<keyword evidence="14" id="KW-1185">Reference proteome</keyword>
<evidence type="ECO:0000256" key="11">
    <source>
        <dbReference type="RuleBase" id="RU362031"/>
    </source>
</evidence>
<evidence type="ECO:0000256" key="10">
    <source>
        <dbReference type="ARBA" id="ARBA00023136"/>
    </source>
</evidence>
<comment type="caution">
    <text evidence="13">The sequence shown here is derived from an EMBL/GenBank/DDBJ whole genome shotgun (WGS) entry which is preliminary data.</text>
</comment>
<evidence type="ECO:0000256" key="7">
    <source>
        <dbReference type="ARBA" id="ARBA00022833"/>
    </source>
</evidence>
<keyword evidence="8 11" id="KW-1133">Transmembrane helix</keyword>
<dbReference type="OrthoDB" id="9782003at2"/>
<evidence type="ECO:0000256" key="6">
    <source>
        <dbReference type="ARBA" id="ARBA00022801"/>
    </source>
</evidence>
<keyword evidence="7 11" id="KW-0862">Zinc</keyword>
<feature type="transmembrane region" description="Helical" evidence="11">
    <location>
        <begin position="423"/>
        <end position="441"/>
    </location>
</feature>
<feature type="transmembrane region" description="Helical" evidence="11">
    <location>
        <begin position="102"/>
        <end position="126"/>
    </location>
</feature>
<keyword evidence="5 11" id="KW-0812">Transmembrane</keyword>
<dbReference type="InterPro" id="IPR008915">
    <property type="entry name" value="Peptidase_M50"/>
</dbReference>
<dbReference type="GO" id="GO:0016020">
    <property type="term" value="C:membrane"/>
    <property type="evidence" value="ECO:0007669"/>
    <property type="project" value="UniProtKB-SubCell"/>
</dbReference>
<comment type="similarity">
    <text evidence="3 11">Belongs to the peptidase M50B family.</text>
</comment>
<dbReference type="CDD" id="cd06163">
    <property type="entry name" value="S2P-M50_PDZ_RseP-like"/>
    <property type="match status" value="1"/>
</dbReference>
<dbReference type="SUPFAM" id="SSF50156">
    <property type="entry name" value="PDZ domain-like"/>
    <property type="match status" value="2"/>
</dbReference>
<dbReference type="SMART" id="SM00228">
    <property type="entry name" value="PDZ"/>
    <property type="match status" value="2"/>
</dbReference>
<feature type="domain" description="PDZ" evidence="12">
    <location>
        <begin position="205"/>
        <end position="279"/>
    </location>
</feature>
<dbReference type="InterPro" id="IPR041489">
    <property type="entry name" value="PDZ_6"/>
</dbReference>
<comment type="subcellular location">
    <subcellularLocation>
        <location evidence="2">Membrane</location>
        <topology evidence="2">Multi-pass membrane protein</topology>
    </subcellularLocation>
</comment>
<dbReference type="PANTHER" id="PTHR42837:SF2">
    <property type="entry name" value="MEMBRANE METALLOPROTEASE ARASP2, CHLOROPLASTIC-RELATED"/>
    <property type="match status" value="1"/>
</dbReference>
<evidence type="ECO:0000256" key="4">
    <source>
        <dbReference type="ARBA" id="ARBA00022670"/>
    </source>
</evidence>
<keyword evidence="6 11" id="KW-0378">Hydrolase</keyword>
<evidence type="ECO:0000256" key="2">
    <source>
        <dbReference type="ARBA" id="ARBA00004141"/>
    </source>
</evidence>
<evidence type="ECO:0000313" key="13">
    <source>
        <dbReference type="EMBL" id="PWF45970.1"/>
    </source>
</evidence>
<keyword evidence="10 11" id="KW-0472">Membrane</keyword>
<dbReference type="EMBL" id="PXWF02000249">
    <property type="protein sequence ID" value="PWF45970.1"/>
    <property type="molecule type" value="Genomic_DNA"/>
</dbReference>
<dbReference type="Gene3D" id="2.30.42.10">
    <property type="match status" value="2"/>
</dbReference>
<dbReference type="InterPro" id="IPR004387">
    <property type="entry name" value="Pept_M50_Zn"/>
</dbReference>
<dbReference type="EC" id="3.4.24.-" evidence="11"/>
<dbReference type="Proteomes" id="UP000241421">
    <property type="component" value="Unassembled WGS sequence"/>
</dbReference>
<dbReference type="InterPro" id="IPR036034">
    <property type="entry name" value="PDZ_sf"/>
</dbReference>
<gene>
    <name evidence="13" type="primary">rseP</name>
    <name evidence="13" type="ORF">C7C56_017115</name>
</gene>
<dbReference type="Pfam" id="PF02163">
    <property type="entry name" value="Peptidase_M50"/>
    <property type="match status" value="1"/>
</dbReference>
<protein>
    <recommendedName>
        <fullName evidence="11">Zinc metalloprotease</fullName>
        <ecNumber evidence="11">3.4.24.-</ecNumber>
    </recommendedName>
</protein>
<dbReference type="NCBIfam" id="TIGR00054">
    <property type="entry name" value="RIP metalloprotease RseP"/>
    <property type="match status" value="1"/>
</dbReference>
<sequence>MLGKLGAALALVLALGPLIVLHELGHYLVARLFNVKVARFSIGFGRIVWSRRFGRDQTEWALSMLPFGGYVKWCDSADPDQPPMAAADLPRQFTRQDVWRRIAITAAGPLANFLIAIALFGAVGMLGETDLASRVRAAEAGTPAFEAGLRGGETITAVNGKAVTGWTELRWEIMQAALDKRAAELAVDGPGGPRAATLPAAALGALDLEGDFFGALGLGIWTPPPRVLEVKPGGAAARGGLLPGDLIVSIDGRPVADSSAATKLVRAGAGRPLAVGVLRAGRGVALSLTPAAIDGGKAGTFGRIDADLGRPQFVTLRVGLGAAVKRGAEKTWAAGTMTLQMIGRIITGEASYKNISGLVTMADYAGQSASLGLSVFLGYIAFISVSLGVMNLLPIPVLDGGFLLYYSVEVLTGRPLPERALEFFQRAGFVLLLMLMALALFNDAVRYL</sequence>
<dbReference type="Pfam" id="PF17820">
    <property type="entry name" value="PDZ_6"/>
    <property type="match status" value="1"/>
</dbReference>
<evidence type="ECO:0000256" key="9">
    <source>
        <dbReference type="ARBA" id="ARBA00023049"/>
    </source>
</evidence>
<dbReference type="GO" id="GO:0046872">
    <property type="term" value="F:metal ion binding"/>
    <property type="evidence" value="ECO:0007669"/>
    <property type="project" value="UniProtKB-KW"/>
</dbReference>
<keyword evidence="11" id="KW-0479">Metal-binding</keyword>
<dbReference type="PANTHER" id="PTHR42837">
    <property type="entry name" value="REGULATOR OF SIGMA-E PROTEASE RSEP"/>
    <property type="match status" value="1"/>
</dbReference>
<feature type="transmembrane region" description="Helical" evidence="11">
    <location>
        <begin position="371"/>
        <end position="393"/>
    </location>
</feature>
<keyword evidence="9 11" id="KW-0482">Metalloprotease</keyword>
<proteinExistence type="inferred from homology"/>
<evidence type="ECO:0000256" key="1">
    <source>
        <dbReference type="ARBA" id="ARBA00001947"/>
    </source>
</evidence>
<dbReference type="AlphaFoldDB" id="A0A2U2HHZ6"/>
<comment type="cofactor">
    <cofactor evidence="1 11">
        <name>Zn(2+)</name>
        <dbReference type="ChEBI" id="CHEBI:29105"/>
    </cofactor>
</comment>
<dbReference type="GO" id="GO:0006508">
    <property type="term" value="P:proteolysis"/>
    <property type="evidence" value="ECO:0007669"/>
    <property type="project" value="UniProtKB-KW"/>
</dbReference>
<evidence type="ECO:0000313" key="14">
    <source>
        <dbReference type="Proteomes" id="UP000241421"/>
    </source>
</evidence>
<dbReference type="GO" id="GO:0004222">
    <property type="term" value="F:metalloendopeptidase activity"/>
    <property type="evidence" value="ECO:0007669"/>
    <property type="project" value="InterPro"/>
</dbReference>
<evidence type="ECO:0000256" key="3">
    <source>
        <dbReference type="ARBA" id="ARBA00007931"/>
    </source>
</evidence>
<organism evidence="13 14">
    <name type="scientific">Massilia glaciei</name>
    <dbReference type="NCBI Taxonomy" id="1524097"/>
    <lineage>
        <taxon>Bacteria</taxon>
        <taxon>Pseudomonadati</taxon>
        <taxon>Pseudomonadota</taxon>
        <taxon>Betaproteobacteria</taxon>
        <taxon>Burkholderiales</taxon>
        <taxon>Oxalobacteraceae</taxon>
        <taxon>Telluria group</taxon>
        <taxon>Massilia</taxon>
    </lineage>
</organism>
<dbReference type="RefSeq" id="WP_106758585.1">
    <property type="nucleotide sequence ID" value="NZ_PXWF02000249.1"/>
</dbReference>
<dbReference type="InterPro" id="IPR001478">
    <property type="entry name" value="PDZ"/>
</dbReference>